<organism evidence="3 4">
    <name type="scientific">Neorhizobium phenanthreniclasticum</name>
    <dbReference type="NCBI Taxonomy" id="3157917"/>
    <lineage>
        <taxon>Bacteria</taxon>
        <taxon>Pseudomonadati</taxon>
        <taxon>Pseudomonadota</taxon>
        <taxon>Alphaproteobacteria</taxon>
        <taxon>Hyphomicrobiales</taxon>
        <taxon>Rhizobiaceae</taxon>
        <taxon>Rhizobium/Agrobacterium group</taxon>
        <taxon>Neorhizobium</taxon>
    </lineage>
</organism>
<feature type="signal peptide" evidence="1">
    <location>
        <begin position="1"/>
        <end position="23"/>
    </location>
</feature>
<feature type="domain" description="PepSY" evidence="2">
    <location>
        <begin position="10"/>
        <end position="87"/>
    </location>
</feature>
<gene>
    <name evidence="3" type="ORF">ABK249_13530</name>
</gene>
<dbReference type="InterPro" id="IPR025711">
    <property type="entry name" value="PepSY"/>
</dbReference>
<dbReference type="RefSeq" id="WP_227704136.1">
    <property type="nucleotide sequence ID" value="NZ_JBEAAL010000008.1"/>
</dbReference>
<evidence type="ECO:0000256" key="1">
    <source>
        <dbReference type="SAM" id="SignalP"/>
    </source>
</evidence>
<feature type="chain" id="PRO_5045492470" evidence="1">
    <location>
        <begin position="24"/>
        <end position="94"/>
    </location>
</feature>
<keyword evidence="1" id="KW-0732">Signal</keyword>
<dbReference type="Pfam" id="PF13670">
    <property type="entry name" value="PepSY_2"/>
    <property type="match status" value="1"/>
</dbReference>
<dbReference type="EMBL" id="JBEAAL010000008">
    <property type="protein sequence ID" value="MEQ1405959.1"/>
    <property type="molecule type" value="Genomic_DNA"/>
</dbReference>
<evidence type="ECO:0000313" key="3">
    <source>
        <dbReference type="EMBL" id="MEQ1405959.1"/>
    </source>
</evidence>
<reference evidence="3 4" key="1">
    <citation type="submission" date="2024-05" db="EMBL/GenBank/DDBJ databases">
        <title>Neorhizobium sp. Rsf11, a plant growth promoting and heavy metal resistant PAH-degrader.</title>
        <authorList>
            <person name="Golubev S.N."/>
            <person name="Muratova A.Y."/>
            <person name="Markelova M.I."/>
        </authorList>
    </citation>
    <scope>NUCLEOTIDE SEQUENCE [LARGE SCALE GENOMIC DNA]</scope>
    <source>
        <strain evidence="3 4">Rsf11</strain>
    </source>
</reference>
<evidence type="ECO:0000259" key="2">
    <source>
        <dbReference type="Pfam" id="PF13670"/>
    </source>
</evidence>
<sequence>MTMKTGILPAVALAIMAATSAQAREDCDAPLRDWKGREAVRALAEERGWTLRRIKIDDGCYEVYGTDQTGRRFEAKIDPVTLDVIEIEEHHGHR</sequence>
<dbReference type="Proteomes" id="UP001496627">
    <property type="component" value="Unassembled WGS sequence"/>
</dbReference>
<protein>
    <submittedName>
        <fullName evidence="3">PepSY domain-containing protein</fullName>
    </submittedName>
</protein>
<evidence type="ECO:0000313" key="4">
    <source>
        <dbReference type="Proteomes" id="UP001496627"/>
    </source>
</evidence>
<proteinExistence type="predicted"/>
<accession>A0ABV0M277</accession>
<comment type="caution">
    <text evidence="3">The sequence shown here is derived from an EMBL/GenBank/DDBJ whole genome shotgun (WGS) entry which is preliminary data.</text>
</comment>
<name>A0ABV0M277_9HYPH</name>
<keyword evidence="4" id="KW-1185">Reference proteome</keyword>